<dbReference type="Gene3D" id="1.20.1250.20">
    <property type="entry name" value="MFS general substrate transporter like domains"/>
    <property type="match status" value="2"/>
</dbReference>
<dbReference type="InterPro" id="IPR036259">
    <property type="entry name" value="MFS_trans_sf"/>
</dbReference>
<feature type="domain" description="Major facilitator superfamily (MFS) profile" evidence="8">
    <location>
        <begin position="5"/>
        <end position="381"/>
    </location>
</feature>
<keyword evidence="6 7" id="KW-0472">Membrane</keyword>
<dbReference type="GO" id="GO:0022857">
    <property type="term" value="F:transmembrane transporter activity"/>
    <property type="evidence" value="ECO:0007669"/>
    <property type="project" value="InterPro"/>
</dbReference>
<evidence type="ECO:0000256" key="4">
    <source>
        <dbReference type="ARBA" id="ARBA00022692"/>
    </source>
</evidence>
<dbReference type="SUPFAM" id="SSF103473">
    <property type="entry name" value="MFS general substrate transporter"/>
    <property type="match status" value="1"/>
</dbReference>
<dbReference type="EMBL" id="ADLK01000007">
    <property type="protein sequence ID" value="KMW23036.1"/>
    <property type="molecule type" value="Genomic_DNA"/>
</dbReference>
<sequence>MFQLLLVIIYIAFISLGLPDALLGSAWPSMYRELHAGVSYAGIISMIIAGGTIVSSLFSDSLIRKLGTGAVTAISVAMTAAALMGFSGSHTFLQLCLWGIPYGLGAGSVDAALNNFVALHYESRHMSWLHCFWGIGATAGPYIMGLCLINGLKWNHGYMAVGVIQIVLVICLLISLPLWKVKTDTGRGMSEEHKGMNLRDALRLPGARGVLTAFFCYCALEATTGLWASSYMVFFKGIPADTAAKWTSLFYLGITAGRLASGFVTDRLGDKTMVRIGQLTVFSGVVLLAFPFGHGAALAGLVLTGLGCAPIYPSMLHQTPDHFGAENSQSIMGLQMACAYMGSTFMPPLFGLGAELISVRIYPFYLMVFVCLMIIMTERAGKIHADKPDRLTHAQLLQ</sequence>
<comment type="similarity">
    <text evidence="2">Belongs to the major facilitator superfamily.</text>
</comment>
<protein>
    <recommendedName>
        <fullName evidence="8">Major facilitator superfamily (MFS) profile domain-containing protein</fullName>
    </recommendedName>
</protein>
<dbReference type="PANTHER" id="PTHR23514">
    <property type="entry name" value="BYPASS OF STOP CODON PROTEIN 6"/>
    <property type="match status" value="1"/>
</dbReference>
<dbReference type="PROSITE" id="PS50850">
    <property type="entry name" value="MFS"/>
    <property type="match status" value="1"/>
</dbReference>
<dbReference type="AlphaFoldDB" id="A0A0J9CFB6"/>
<dbReference type="GeneID" id="93165057"/>
<feature type="transmembrane region" description="Helical" evidence="7">
    <location>
        <begin position="131"/>
        <end position="152"/>
    </location>
</feature>
<dbReference type="GO" id="GO:0005886">
    <property type="term" value="C:plasma membrane"/>
    <property type="evidence" value="ECO:0007669"/>
    <property type="project" value="UniProtKB-SubCell"/>
</dbReference>
<dbReference type="InterPro" id="IPR051788">
    <property type="entry name" value="MFS_Transporter"/>
</dbReference>
<dbReference type="Proteomes" id="UP000037392">
    <property type="component" value="Unassembled WGS sequence"/>
</dbReference>
<proteinExistence type="inferred from homology"/>
<comment type="caution">
    <text evidence="9">The sequence shown here is derived from an EMBL/GenBank/DDBJ whole genome shotgun (WGS) entry which is preliminary data.</text>
</comment>
<keyword evidence="4 7" id="KW-0812">Transmembrane</keyword>
<dbReference type="Pfam" id="PF07690">
    <property type="entry name" value="MFS_1"/>
    <property type="match status" value="1"/>
</dbReference>
<dbReference type="PANTHER" id="PTHR23514:SF3">
    <property type="entry name" value="BYPASS OF STOP CODON PROTEIN 6"/>
    <property type="match status" value="1"/>
</dbReference>
<feature type="transmembrane region" description="Helical" evidence="7">
    <location>
        <begin position="40"/>
        <end position="59"/>
    </location>
</feature>
<feature type="transmembrane region" description="Helical" evidence="7">
    <location>
        <begin position="158"/>
        <end position="179"/>
    </location>
</feature>
<evidence type="ECO:0000256" key="7">
    <source>
        <dbReference type="SAM" id="Phobius"/>
    </source>
</evidence>
<comment type="subcellular location">
    <subcellularLocation>
        <location evidence="1">Cell membrane</location>
        <topology evidence="1">Multi-pass membrane protein</topology>
    </subcellularLocation>
</comment>
<evidence type="ECO:0000313" key="10">
    <source>
        <dbReference type="Proteomes" id="UP000037392"/>
    </source>
</evidence>
<dbReference type="InterPro" id="IPR020846">
    <property type="entry name" value="MFS_dom"/>
</dbReference>
<dbReference type="InterPro" id="IPR011701">
    <property type="entry name" value="MFS"/>
</dbReference>
<name>A0A0J9CFB6_9FIRM</name>
<keyword evidence="5 7" id="KW-1133">Transmembrane helix</keyword>
<organism evidence="9 10">
    <name type="scientific">[Clostridium] citroniae WAL-19142</name>
    <dbReference type="NCBI Taxonomy" id="742734"/>
    <lineage>
        <taxon>Bacteria</taxon>
        <taxon>Bacillati</taxon>
        <taxon>Bacillota</taxon>
        <taxon>Clostridia</taxon>
        <taxon>Lachnospirales</taxon>
        <taxon>Lachnospiraceae</taxon>
        <taxon>Enterocloster</taxon>
    </lineage>
</organism>
<dbReference type="OrthoDB" id="9795150at2"/>
<feature type="transmembrane region" description="Helical" evidence="7">
    <location>
        <begin position="357"/>
        <end position="377"/>
    </location>
</feature>
<evidence type="ECO:0000256" key="3">
    <source>
        <dbReference type="ARBA" id="ARBA00022448"/>
    </source>
</evidence>
<reference evidence="9 10" key="1">
    <citation type="submission" date="2011-04" db="EMBL/GenBank/DDBJ databases">
        <title>The Genome Sequence of Clostridium citroniae WAL-19142.</title>
        <authorList>
            <consortium name="The Broad Institute Genome Sequencing Platform"/>
            <person name="Earl A."/>
            <person name="Ward D."/>
            <person name="Feldgarden M."/>
            <person name="Gevers D."/>
            <person name="Warren Y.A."/>
            <person name="Tyrrell K.L."/>
            <person name="Citron D.M."/>
            <person name="Goldstein E.J."/>
            <person name="Daigneault M."/>
            <person name="Allen-Vercoe E."/>
            <person name="Young S.K."/>
            <person name="Zeng Q."/>
            <person name="Gargeya S."/>
            <person name="Fitzgerald M."/>
            <person name="Haas B."/>
            <person name="Abouelleil A."/>
            <person name="Alvarado L."/>
            <person name="Arachchi H.M."/>
            <person name="Berlin A."/>
            <person name="Brown A."/>
            <person name="Chapman S.B."/>
            <person name="Chen Z."/>
            <person name="Dunbar C."/>
            <person name="Freedman E."/>
            <person name="Gearin G."/>
            <person name="Gellesch M."/>
            <person name="Goldberg J."/>
            <person name="Griggs A."/>
            <person name="Gujja S."/>
            <person name="Heilman E.R."/>
            <person name="Heiman D."/>
            <person name="Howarth C."/>
            <person name="Larson L."/>
            <person name="Lui A."/>
            <person name="MacDonald P.J."/>
            <person name="Mehta T."/>
            <person name="Montmayeur A."/>
            <person name="Murphy C."/>
            <person name="Neiman D."/>
            <person name="Pearson M."/>
            <person name="Priest M."/>
            <person name="Roberts A."/>
            <person name="Saif S."/>
            <person name="Shea T."/>
            <person name="Shenoy N."/>
            <person name="Sisk P."/>
            <person name="Stolte C."/>
            <person name="Sykes S."/>
            <person name="White J."/>
            <person name="Yandava C."/>
            <person name="Wortman J."/>
            <person name="Nusbaum C."/>
            <person name="Birren B."/>
        </authorList>
    </citation>
    <scope>NUCLEOTIDE SEQUENCE [LARGE SCALE GENOMIC DNA]</scope>
    <source>
        <strain evidence="9 10">WAL-19142</strain>
    </source>
</reference>
<feature type="transmembrane region" description="Helical" evidence="7">
    <location>
        <begin position="92"/>
        <end position="119"/>
    </location>
</feature>
<feature type="transmembrane region" description="Helical" evidence="7">
    <location>
        <begin position="246"/>
        <end position="264"/>
    </location>
</feature>
<feature type="transmembrane region" description="Helical" evidence="7">
    <location>
        <begin position="66"/>
        <end position="86"/>
    </location>
</feature>
<feature type="transmembrane region" description="Helical" evidence="7">
    <location>
        <begin position="285"/>
        <end position="312"/>
    </location>
</feature>
<evidence type="ECO:0000256" key="1">
    <source>
        <dbReference type="ARBA" id="ARBA00004651"/>
    </source>
</evidence>
<evidence type="ECO:0000256" key="6">
    <source>
        <dbReference type="ARBA" id="ARBA00023136"/>
    </source>
</evidence>
<accession>A0A0J9CFB6</accession>
<dbReference type="PATRIC" id="fig|742734.4.peg.1198"/>
<gene>
    <name evidence="9" type="ORF">HMPREF9470_01123</name>
</gene>
<dbReference type="RefSeq" id="WP_007867514.1">
    <property type="nucleotide sequence ID" value="NZ_KQ235876.1"/>
</dbReference>
<keyword evidence="3" id="KW-0813">Transport</keyword>
<evidence type="ECO:0000259" key="8">
    <source>
        <dbReference type="PROSITE" id="PS50850"/>
    </source>
</evidence>
<evidence type="ECO:0000256" key="5">
    <source>
        <dbReference type="ARBA" id="ARBA00022989"/>
    </source>
</evidence>
<evidence type="ECO:0000313" key="9">
    <source>
        <dbReference type="EMBL" id="KMW23036.1"/>
    </source>
</evidence>
<feature type="transmembrane region" description="Helical" evidence="7">
    <location>
        <begin position="209"/>
        <end position="234"/>
    </location>
</feature>
<evidence type="ECO:0000256" key="2">
    <source>
        <dbReference type="ARBA" id="ARBA00008335"/>
    </source>
</evidence>